<feature type="binding site" evidence="3">
    <location>
        <begin position="550"/>
        <end position="557"/>
    </location>
    <ligand>
        <name>ATP</name>
        <dbReference type="ChEBI" id="CHEBI:30616"/>
    </ligand>
</feature>
<feature type="region of interest" description="Disordered" evidence="5">
    <location>
        <begin position="405"/>
        <end position="433"/>
    </location>
</feature>
<dbReference type="InterPro" id="IPR027417">
    <property type="entry name" value="P-loop_NTPase"/>
</dbReference>
<reference evidence="8 9" key="1">
    <citation type="submission" date="2019-03" db="EMBL/GenBank/DDBJ databases">
        <authorList>
            <person name="Gaulin E."/>
            <person name="Dumas B."/>
        </authorList>
    </citation>
    <scope>NUCLEOTIDE SEQUENCE [LARGE SCALE GENOMIC DNA]</scope>
    <source>
        <strain evidence="8">CBS 568.67</strain>
    </source>
</reference>
<evidence type="ECO:0000256" key="1">
    <source>
        <dbReference type="ARBA" id="ARBA00022741"/>
    </source>
</evidence>
<dbReference type="SMART" id="SM00129">
    <property type="entry name" value="KISc"/>
    <property type="match status" value="1"/>
</dbReference>
<sequence>MDEEMASLKRELEDVKDDLLLKTDEYDQLVTASSQIEAELEKDLEEVEQKAEKWRQQAQRFEDEVKDAREKMAAHFRESTILQRELDKTKEKLQRLSQEKTRWETEVDHLTTQVRIIEASNEDLKHQLEKALEDKVFLQNDYDEIEKEHELSSERFRSEILDLKSELFAVKLKISTASPRQASSSAEQNEADFARESFLSSLIDENPFRPSLSLERDMEENEKHIQILQDELRELGDRLQEEEDRRAELEAQMVEMNDRQAHMEAMEVEISEMTDELIQKAEQVKNAENEVTRLQTKLNFALASVEAMLSSSKEQHDVEIDQLRQRLAESKVVASQQEGSFHELSMLRAEFTQLEASYAQAKVQLEMERVRFAQLSEELAQSKNATEAAEQELDDLRRQFDDLQKEHDETVRQSQKQANHAARRPRSMSIDGSANDMAQKYLQERKRNAALLSRLQNATGNMQVLCRVRPLLAHDPSHTSADLSVDVLNLTDVAAMEMKAEQENQDAPWKVFSFDRVLSPQCTQTDVFREVEPIAQAVIDGFKACIFAYGQTGSGKTYTMEGTEQHPGLNQRLMTHMFESISLRGTVVSDVKALDAFGEDPERSVYHLQLGVFEIYNEIIRDLLHPAHPSLDIRTDEHGEVGVPGLHMETAFSPMHALDILAQAQKNRASCSTNVHSNSSRSHSVVLFQMKSTNGQRGTLYLVDLAGSERVKISGDHALKETAAINKSLSALGDVMEALDKKQSHVPYRNSKLTYALQDVLGSSQCKTVMILNVAPGLSTASETYRSMQFAERARRIVFAVNGIKPRQRGLLSGKQAFTEIKSLKSQVSAANTKLMQVNQTLATMKREHRVEHEKLTSLLEHKTKALDEAKQMVQGLKASNVELTDKLKQEKDLRLQELAQVEQEQRQRRQLQNKTKVSVAHRESLEKLLSDRENEVVKLRHSLNEARRRSQNSLIPRLSLENNQQNPLESFKSMTVVEDPVSSASETELESESSDKPLLAQSRTPQRILRRSTMSHSHEQTIDEESTTKRKAVSALRVPVAIAPVEGATRKSLISSSSQRETDSKSKIPRRMFTGGSKPAPSSTSSNDGDNQSTTSNTPKPSSAFRRMWK</sequence>
<comment type="similarity">
    <text evidence="3">Belongs to the TRAFAC class myosin-kinesin ATPase superfamily. Kinesin family.</text>
</comment>
<reference evidence="7" key="2">
    <citation type="submission" date="2019-06" db="EMBL/GenBank/DDBJ databases">
        <title>Genomics analysis of Aphanomyces spp. identifies a new class of oomycete effector associated with host adaptation.</title>
        <authorList>
            <person name="Gaulin E."/>
        </authorList>
    </citation>
    <scope>NUCLEOTIDE SEQUENCE</scope>
    <source>
        <strain evidence="7">CBS 578.67</strain>
    </source>
</reference>
<feature type="domain" description="Kinesin motor" evidence="6">
    <location>
        <begin position="461"/>
        <end position="797"/>
    </location>
</feature>
<keyword evidence="2 3" id="KW-0067">ATP-binding</keyword>
<dbReference type="AlphaFoldDB" id="A0A485KTK0"/>
<dbReference type="Gene3D" id="6.10.250.1080">
    <property type="match status" value="1"/>
</dbReference>
<evidence type="ECO:0000256" key="4">
    <source>
        <dbReference type="SAM" id="Coils"/>
    </source>
</evidence>
<dbReference type="EMBL" id="VJMH01005297">
    <property type="protein sequence ID" value="KAF0697681.1"/>
    <property type="molecule type" value="Genomic_DNA"/>
</dbReference>
<name>A0A485KTK0_9STRA</name>
<proteinExistence type="inferred from homology"/>
<organism evidence="8 9">
    <name type="scientific">Aphanomyces stellatus</name>
    <dbReference type="NCBI Taxonomy" id="120398"/>
    <lineage>
        <taxon>Eukaryota</taxon>
        <taxon>Sar</taxon>
        <taxon>Stramenopiles</taxon>
        <taxon>Oomycota</taxon>
        <taxon>Saprolegniomycetes</taxon>
        <taxon>Saprolegniales</taxon>
        <taxon>Verrucalvaceae</taxon>
        <taxon>Aphanomyces</taxon>
    </lineage>
</organism>
<dbReference type="PROSITE" id="PS00411">
    <property type="entry name" value="KINESIN_MOTOR_1"/>
    <property type="match status" value="1"/>
</dbReference>
<dbReference type="InterPro" id="IPR036961">
    <property type="entry name" value="Kinesin_motor_dom_sf"/>
</dbReference>
<dbReference type="GO" id="GO:0015630">
    <property type="term" value="C:microtubule cytoskeleton"/>
    <property type="evidence" value="ECO:0007669"/>
    <property type="project" value="TreeGrafter"/>
</dbReference>
<dbReference type="InterPro" id="IPR027640">
    <property type="entry name" value="Kinesin-like_fam"/>
</dbReference>
<keyword evidence="9" id="KW-1185">Reference proteome</keyword>
<dbReference type="InterPro" id="IPR019821">
    <property type="entry name" value="Kinesin_motor_CS"/>
</dbReference>
<feature type="region of interest" description="Disordered" evidence="5">
    <location>
        <begin position="1046"/>
        <end position="1111"/>
    </location>
</feature>
<dbReference type="InterPro" id="IPR001752">
    <property type="entry name" value="Kinesin_motor_dom"/>
</dbReference>
<dbReference type="PROSITE" id="PS50067">
    <property type="entry name" value="KINESIN_MOTOR_2"/>
    <property type="match status" value="1"/>
</dbReference>
<gene>
    <name evidence="8" type="primary">Aste57867_11652</name>
    <name evidence="7" type="ORF">As57867_011609</name>
    <name evidence="8" type="ORF">ASTE57867_11652</name>
</gene>
<keyword evidence="1 3" id="KW-0547">Nucleotide-binding</keyword>
<dbReference type="PANTHER" id="PTHR47972">
    <property type="entry name" value="KINESIN-LIKE PROTEIN KLP-3"/>
    <property type="match status" value="1"/>
</dbReference>
<dbReference type="Pfam" id="PF00225">
    <property type="entry name" value="Kinesin"/>
    <property type="match status" value="1"/>
</dbReference>
<dbReference type="PRINTS" id="PR00380">
    <property type="entry name" value="KINESINHEAVY"/>
</dbReference>
<evidence type="ECO:0000313" key="8">
    <source>
        <dbReference type="EMBL" id="VFT88510.1"/>
    </source>
</evidence>
<dbReference type="Gene3D" id="3.40.850.10">
    <property type="entry name" value="Kinesin motor domain"/>
    <property type="match status" value="1"/>
</dbReference>
<dbReference type="EMBL" id="CAADRA010005318">
    <property type="protein sequence ID" value="VFT88510.1"/>
    <property type="molecule type" value="Genomic_DNA"/>
</dbReference>
<dbReference type="PANTHER" id="PTHR47972:SF28">
    <property type="entry name" value="KINESIN-LIKE PROTEIN KLP-3"/>
    <property type="match status" value="1"/>
</dbReference>
<evidence type="ECO:0000313" key="9">
    <source>
        <dbReference type="Proteomes" id="UP000332933"/>
    </source>
</evidence>
<keyword evidence="3" id="KW-0505">Motor protein</keyword>
<dbReference type="SUPFAM" id="SSF52540">
    <property type="entry name" value="P-loop containing nucleoside triphosphate hydrolases"/>
    <property type="match status" value="1"/>
</dbReference>
<evidence type="ECO:0000256" key="3">
    <source>
        <dbReference type="PROSITE-ProRule" id="PRU00283"/>
    </source>
</evidence>
<dbReference type="GO" id="GO:0003777">
    <property type="term" value="F:microtubule motor activity"/>
    <property type="evidence" value="ECO:0007669"/>
    <property type="project" value="InterPro"/>
</dbReference>
<protein>
    <submittedName>
        <fullName evidence="8">Aste57867_11652 protein</fullName>
    </submittedName>
</protein>
<dbReference type="Proteomes" id="UP000332933">
    <property type="component" value="Unassembled WGS sequence"/>
</dbReference>
<feature type="coiled-coil region" evidence="4">
    <location>
        <begin position="5"/>
        <end position="148"/>
    </location>
</feature>
<dbReference type="GO" id="GO:0007018">
    <property type="term" value="P:microtubule-based movement"/>
    <property type="evidence" value="ECO:0007669"/>
    <property type="project" value="InterPro"/>
</dbReference>
<evidence type="ECO:0000256" key="5">
    <source>
        <dbReference type="SAM" id="MobiDB-lite"/>
    </source>
</evidence>
<feature type="region of interest" description="Disordered" evidence="5">
    <location>
        <begin position="946"/>
        <end position="1032"/>
    </location>
</feature>
<dbReference type="OrthoDB" id="3176171at2759"/>
<dbReference type="GO" id="GO:0008017">
    <property type="term" value="F:microtubule binding"/>
    <property type="evidence" value="ECO:0007669"/>
    <property type="project" value="InterPro"/>
</dbReference>
<feature type="compositionally biased region" description="Polar residues" evidence="5">
    <location>
        <begin position="1081"/>
        <end position="1102"/>
    </location>
</feature>
<keyword evidence="4" id="KW-0175">Coiled coil</keyword>
<accession>A0A485KTK0</accession>
<evidence type="ECO:0000256" key="2">
    <source>
        <dbReference type="ARBA" id="ARBA00022840"/>
    </source>
</evidence>
<dbReference type="GO" id="GO:0005524">
    <property type="term" value="F:ATP binding"/>
    <property type="evidence" value="ECO:0007669"/>
    <property type="project" value="UniProtKB-UniRule"/>
</dbReference>
<evidence type="ECO:0000259" key="6">
    <source>
        <dbReference type="PROSITE" id="PS50067"/>
    </source>
</evidence>
<evidence type="ECO:0000313" key="7">
    <source>
        <dbReference type="EMBL" id="KAF0697681.1"/>
    </source>
</evidence>